<evidence type="ECO:0000313" key="2">
    <source>
        <dbReference type="EnsemblMetazoa" id="CJA02108.1"/>
    </source>
</evidence>
<evidence type="ECO:0000313" key="3">
    <source>
        <dbReference type="Proteomes" id="UP000005237"/>
    </source>
</evidence>
<feature type="region of interest" description="Disordered" evidence="1">
    <location>
        <begin position="153"/>
        <end position="200"/>
    </location>
</feature>
<feature type="compositionally biased region" description="Basic and acidic residues" evidence="1">
    <location>
        <begin position="187"/>
        <end position="200"/>
    </location>
</feature>
<dbReference type="AlphaFoldDB" id="A0A8R1DGI4"/>
<keyword evidence="3" id="KW-1185">Reference proteome</keyword>
<name>A0A8R1DGI4_CAEJA</name>
<reference evidence="3" key="1">
    <citation type="submission" date="2010-08" db="EMBL/GenBank/DDBJ databases">
        <authorList>
            <consortium name="Caenorhabditis japonica Sequencing Consortium"/>
            <person name="Wilson R.K."/>
        </authorList>
    </citation>
    <scope>NUCLEOTIDE SEQUENCE [LARGE SCALE GENOMIC DNA]</scope>
    <source>
        <strain evidence="3">DF5081</strain>
    </source>
</reference>
<accession>A0A8R1DGI4</accession>
<evidence type="ECO:0000256" key="1">
    <source>
        <dbReference type="SAM" id="MobiDB-lite"/>
    </source>
</evidence>
<feature type="compositionally biased region" description="Low complexity" evidence="1">
    <location>
        <begin position="118"/>
        <end position="131"/>
    </location>
</feature>
<feature type="region of interest" description="Disordered" evidence="1">
    <location>
        <begin position="116"/>
        <end position="138"/>
    </location>
</feature>
<protein>
    <submittedName>
        <fullName evidence="2">Uncharacterized protein</fullName>
    </submittedName>
</protein>
<feature type="compositionally biased region" description="Basic and acidic residues" evidence="1">
    <location>
        <begin position="28"/>
        <end position="37"/>
    </location>
</feature>
<feature type="region of interest" description="Disordered" evidence="1">
    <location>
        <begin position="27"/>
        <end position="58"/>
    </location>
</feature>
<sequence length="293" mass="31327">MVCQSSLALHIFHSPIKISFLPGSLSQHELRGEERTPKATKKRSSKTPKDPTPTVTNLGTLDADQVLMLMNLMSSQAQPQQAPQPPKTTPELGIPAEWLIHLANMTPILAPFLPPVTSPSASSEMSSSETENAGTPEPVVAQSALENVLEAMMSNNNNNNNNGTVSEQVPETSTVPPAIDLPSTSSEAKEDEKEELENSKDLLVKAVGPAFLSVSTEQPISNSMTSGPESGICTNTPSPVSSEDPSPVVTSSSTATLDLVKEAIQNAKRAQKRRSVDNICFELSKRFLLGGRF</sequence>
<dbReference type="EnsemblMetazoa" id="CJA02108.1">
    <property type="protein sequence ID" value="CJA02108.1"/>
    <property type="gene ID" value="WBGene00121312"/>
</dbReference>
<reference evidence="2" key="2">
    <citation type="submission" date="2022-06" db="UniProtKB">
        <authorList>
            <consortium name="EnsemblMetazoa"/>
        </authorList>
    </citation>
    <scope>IDENTIFICATION</scope>
    <source>
        <strain evidence="2">DF5081</strain>
    </source>
</reference>
<feature type="compositionally biased region" description="Polar residues" evidence="1">
    <location>
        <begin position="163"/>
        <end position="175"/>
    </location>
</feature>
<proteinExistence type="predicted"/>
<dbReference type="Proteomes" id="UP000005237">
    <property type="component" value="Unassembled WGS sequence"/>
</dbReference>
<organism evidence="2 3">
    <name type="scientific">Caenorhabditis japonica</name>
    <dbReference type="NCBI Taxonomy" id="281687"/>
    <lineage>
        <taxon>Eukaryota</taxon>
        <taxon>Metazoa</taxon>
        <taxon>Ecdysozoa</taxon>
        <taxon>Nematoda</taxon>
        <taxon>Chromadorea</taxon>
        <taxon>Rhabditida</taxon>
        <taxon>Rhabditina</taxon>
        <taxon>Rhabditomorpha</taxon>
        <taxon>Rhabditoidea</taxon>
        <taxon>Rhabditidae</taxon>
        <taxon>Peloderinae</taxon>
        <taxon>Caenorhabditis</taxon>
    </lineage>
</organism>